<dbReference type="CDD" id="cd08414">
    <property type="entry name" value="PBP2_LTTR_aromatics_like"/>
    <property type="match status" value="1"/>
</dbReference>
<dbReference type="Gene3D" id="1.10.10.10">
    <property type="entry name" value="Winged helix-like DNA-binding domain superfamily/Winged helix DNA-binding domain"/>
    <property type="match status" value="1"/>
</dbReference>
<evidence type="ECO:0000256" key="4">
    <source>
        <dbReference type="ARBA" id="ARBA00023163"/>
    </source>
</evidence>
<proteinExistence type="inferred from homology"/>
<keyword evidence="4" id="KW-0804">Transcription</keyword>
<dbReference type="InterPro" id="IPR036388">
    <property type="entry name" value="WH-like_DNA-bd_sf"/>
</dbReference>
<dbReference type="InterPro" id="IPR000847">
    <property type="entry name" value="LysR_HTH_N"/>
</dbReference>
<evidence type="ECO:0000259" key="5">
    <source>
        <dbReference type="PROSITE" id="PS50931"/>
    </source>
</evidence>
<comment type="caution">
    <text evidence="6">The sequence shown here is derived from an EMBL/GenBank/DDBJ whole genome shotgun (WGS) entry which is preliminary data.</text>
</comment>
<organism evidence="6 7">
    <name type="scientific">Gluconobacter thailandicus NBRC 3257</name>
    <dbReference type="NCBI Taxonomy" id="1381097"/>
    <lineage>
        <taxon>Bacteria</taxon>
        <taxon>Pseudomonadati</taxon>
        <taxon>Pseudomonadota</taxon>
        <taxon>Alphaproteobacteria</taxon>
        <taxon>Acetobacterales</taxon>
        <taxon>Acetobacteraceae</taxon>
        <taxon>Gluconobacter</taxon>
    </lineage>
</organism>
<dbReference type="InterPro" id="IPR036390">
    <property type="entry name" value="WH_DNA-bd_sf"/>
</dbReference>
<protein>
    <submittedName>
        <fullName evidence="6">LysR family transcriptional regulator</fullName>
    </submittedName>
</protein>
<dbReference type="PRINTS" id="PR00039">
    <property type="entry name" value="HTHLYSR"/>
</dbReference>
<evidence type="ECO:0000256" key="1">
    <source>
        <dbReference type="ARBA" id="ARBA00009437"/>
    </source>
</evidence>
<dbReference type="SUPFAM" id="SSF46785">
    <property type="entry name" value="Winged helix' DNA-binding domain"/>
    <property type="match status" value="1"/>
</dbReference>
<dbReference type="Proteomes" id="UP000018209">
    <property type="component" value="Unassembled WGS sequence"/>
</dbReference>
<evidence type="ECO:0000313" key="7">
    <source>
        <dbReference type="Proteomes" id="UP000018209"/>
    </source>
</evidence>
<reference evidence="6 7" key="1">
    <citation type="submission" date="2013-08" db="EMBL/GenBank/DDBJ databases">
        <title>Gluconobacter thailandicus NBRC 3257 whole genome sequence.</title>
        <authorList>
            <person name="Matsutani M."/>
            <person name="Yakushi T."/>
            <person name="Matsushita K."/>
        </authorList>
    </citation>
    <scope>NUCLEOTIDE SEQUENCE [LARGE SCALE GENOMIC DNA]</scope>
    <source>
        <strain evidence="6 7">NBRC 3257</strain>
    </source>
</reference>
<evidence type="ECO:0000256" key="3">
    <source>
        <dbReference type="ARBA" id="ARBA00023125"/>
    </source>
</evidence>
<keyword evidence="7" id="KW-1185">Reference proteome</keyword>
<dbReference type="PANTHER" id="PTHR30346">
    <property type="entry name" value="TRANSCRIPTIONAL DUAL REGULATOR HCAR-RELATED"/>
    <property type="match status" value="1"/>
</dbReference>
<accession>A0ABQ0J0X8</accession>
<dbReference type="PANTHER" id="PTHR30346:SF0">
    <property type="entry name" value="HCA OPERON TRANSCRIPTIONAL ACTIVATOR HCAR"/>
    <property type="match status" value="1"/>
</dbReference>
<sequence length="312" mass="34782">MRWGRTKIRRNVPSEHLNVIRNISLISLRHAVIVAEVLNFRQAATVLGTTQSSVSARIKGLEDALGVMLFERRHRGVRLTNAGRCFVAEVSTGIAKIDHAVRRVGALMDGAEGHLSIGLYSPISTGFLADLRRKFRTNYPMIRQSVLEGNESEIIALVREGTLDMAFILGAVNSPDCHSRELWSEPVMVVLPTDHPLAEQEIITWIELADETFLVRHGGAGPKIFEHVVRRISERKRSSRIHRCNVARDTLMAMVAAGEGITLVSKAATYIPFPGVVFRTIVDEPEEAHFNVIWSPHNRNPALLHMLNLATK</sequence>
<dbReference type="PROSITE" id="PS50931">
    <property type="entry name" value="HTH_LYSR"/>
    <property type="match status" value="1"/>
</dbReference>
<dbReference type="Gene3D" id="3.40.190.10">
    <property type="entry name" value="Periplasmic binding protein-like II"/>
    <property type="match status" value="2"/>
</dbReference>
<dbReference type="Pfam" id="PF00126">
    <property type="entry name" value="HTH_1"/>
    <property type="match status" value="1"/>
</dbReference>
<comment type="similarity">
    <text evidence="1">Belongs to the LysR transcriptional regulatory family.</text>
</comment>
<evidence type="ECO:0000256" key="2">
    <source>
        <dbReference type="ARBA" id="ARBA00023015"/>
    </source>
</evidence>
<keyword evidence="3" id="KW-0238">DNA-binding</keyword>
<evidence type="ECO:0000313" key="6">
    <source>
        <dbReference type="EMBL" id="GAD28080.1"/>
    </source>
</evidence>
<dbReference type="EMBL" id="BASM01000042">
    <property type="protein sequence ID" value="GAD28080.1"/>
    <property type="molecule type" value="Genomic_DNA"/>
</dbReference>
<gene>
    <name evidence="6" type="ORF">NBRC3257_3079</name>
</gene>
<keyword evidence="2" id="KW-0805">Transcription regulation</keyword>
<feature type="domain" description="HTH lysR-type" evidence="5">
    <location>
        <begin position="23"/>
        <end position="80"/>
    </location>
</feature>
<dbReference type="Pfam" id="PF03466">
    <property type="entry name" value="LysR_substrate"/>
    <property type="match status" value="1"/>
</dbReference>
<dbReference type="InterPro" id="IPR005119">
    <property type="entry name" value="LysR_subst-bd"/>
</dbReference>
<name>A0ABQ0J0X8_GLUTH</name>
<dbReference type="SUPFAM" id="SSF53850">
    <property type="entry name" value="Periplasmic binding protein-like II"/>
    <property type="match status" value="1"/>
</dbReference>